<dbReference type="AlphaFoldDB" id="A0A932MLX6"/>
<dbReference type="SUPFAM" id="SSF55961">
    <property type="entry name" value="Bet v1-like"/>
    <property type="match status" value="1"/>
</dbReference>
<dbReference type="Proteomes" id="UP000782312">
    <property type="component" value="Unassembled WGS sequence"/>
</dbReference>
<accession>A0A932MLX6</accession>
<feature type="domain" description="Activator of Hsp90 ATPase homologue 1/2-like C-terminal" evidence="2">
    <location>
        <begin position="20"/>
        <end position="152"/>
    </location>
</feature>
<gene>
    <name evidence="3" type="ORF">HYZ11_05455</name>
</gene>
<comment type="similarity">
    <text evidence="1">Belongs to the AHA1 family.</text>
</comment>
<dbReference type="Pfam" id="PF08327">
    <property type="entry name" value="AHSA1"/>
    <property type="match status" value="1"/>
</dbReference>
<evidence type="ECO:0000313" key="3">
    <source>
        <dbReference type="EMBL" id="MBI3127030.1"/>
    </source>
</evidence>
<comment type="caution">
    <text evidence="3">The sequence shown here is derived from an EMBL/GenBank/DDBJ whole genome shotgun (WGS) entry which is preliminary data.</text>
</comment>
<dbReference type="Gene3D" id="3.30.530.20">
    <property type="match status" value="1"/>
</dbReference>
<evidence type="ECO:0000313" key="4">
    <source>
        <dbReference type="Proteomes" id="UP000782312"/>
    </source>
</evidence>
<name>A0A932MLX6_UNCTE</name>
<dbReference type="InterPro" id="IPR013538">
    <property type="entry name" value="ASHA1/2-like_C"/>
</dbReference>
<dbReference type="EMBL" id="JACPUR010000014">
    <property type="protein sequence ID" value="MBI3127030.1"/>
    <property type="molecule type" value="Genomic_DNA"/>
</dbReference>
<reference evidence="3" key="1">
    <citation type="submission" date="2020-07" db="EMBL/GenBank/DDBJ databases">
        <title>Huge and variable diversity of episymbiotic CPR bacteria and DPANN archaea in groundwater ecosystems.</title>
        <authorList>
            <person name="He C.Y."/>
            <person name="Keren R."/>
            <person name="Whittaker M."/>
            <person name="Farag I.F."/>
            <person name="Doudna J."/>
            <person name="Cate J.H.D."/>
            <person name="Banfield J.F."/>
        </authorList>
    </citation>
    <scope>NUCLEOTIDE SEQUENCE</scope>
    <source>
        <strain evidence="3">NC_groundwater_763_Ag_S-0.2um_68_21</strain>
    </source>
</reference>
<proteinExistence type="inferred from homology"/>
<organism evidence="3 4">
    <name type="scientific">Tectimicrobiota bacterium</name>
    <dbReference type="NCBI Taxonomy" id="2528274"/>
    <lineage>
        <taxon>Bacteria</taxon>
        <taxon>Pseudomonadati</taxon>
        <taxon>Nitrospinota/Tectimicrobiota group</taxon>
        <taxon>Candidatus Tectimicrobiota</taxon>
    </lineage>
</organism>
<evidence type="ECO:0000256" key="1">
    <source>
        <dbReference type="ARBA" id="ARBA00006817"/>
    </source>
</evidence>
<protein>
    <submittedName>
        <fullName evidence="3">SRPBCC domain-containing protein</fullName>
    </submittedName>
</protein>
<dbReference type="InterPro" id="IPR023393">
    <property type="entry name" value="START-like_dom_sf"/>
</dbReference>
<sequence length="152" mass="17261">MPALPARALHTLRLVRTFEAPRERVFRAWTDPEALKEWYGPDGWSTPSAEVDLRAGGGYRITMKGPEGEEIRLSGTFREVRPPERLVYTWNWEKFHLDLGGLGETLVTVEFHERGGATELILTHERFPRAETRDLHGGGWASTLDCLAEYLG</sequence>
<evidence type="ECO:0000259" key="2">
    <source>
        <dbReference type="Pfam" id="PF08327"/>
    </source>
</evidence>
<dbReference type="CDD" id="cd07814">
    <property type="entry name" value="SRPBCC_CalC_Aha1-like"/>
    <property type="match status" value="1"/>
</dbReference>